<proteinExistence type="predicted"/>
<evidence type="ECO:0000256" key="1">
    <source>
        <dbReference type="SAM" id="Phobius"/>
    </source>
</evidence>
<evidence type="ECO:0000313" key="2">
    <source>
        <dbReference type="EMBL" id="SNR62211.1"/>
    </source>
</evidence>
<feature type="transmembrane region" description="Helical" evidence="1">
    <location>
        <begin position="121"/>
        <end position="140"/>
    </location>
</feature>
<keyword evidence="3" id="KW-1185">Reference proteome</keyword>
<gene>
    <name evidence="2" type="ORF">SAMN06264855_12315</name>
</gene>
<feature type="transmembrane region" description="Helical" evidence="1">
    <location>
        <begin position="93"/>
        <end position="115"/>
    </location>
</feature>
<keyword evidence="1" id="KW-0472">Membrane</keyword>
<accession>A0A238XUL6</accession>
<name>A0A238XUL6_HALVU</name>
<keyword evidence="1" id="KW-1133">Transmembrane helix</keyword>
<dbReference type="AlphaFoldDB" id="A0A238XUL6"/>
<protein>
    <submittedName>
        <fullName evidence="2">Uncharacterized protein</fullName>
    </submittedName>
</protein>
<feature type="transmembrane region" description="Helical" evidence="1">
    <location>
        <begin position="60"/>
        <end position="81"/>
    </location>
</feature>
<sequence>MVADRLGGDPTEPYMLPARKVTHMSRVLTDRRRRILTWLLVILFALQSVFVVATAEPIPWTTMAIAAGLAALLVGPVGWIVRVRYEVPTRDRLGLVAFGVAMLLVPLWIGVSLAFELPLVTSFHGLVVGALAGVVLVALVERLVVPEQLRTAW</sequence>
<dbReference type="Proteomes" id="UP000198397">
    <property type="component" value="Unassembled WGS sequence"/>
</dbReference>
<feature type="transmembrane region" description="Helical" evidence="1">
    <location>
        <begin position="35"/>
        <end position="54"/>
    </location>
</feature>
<reference evidence="2 3" key="1">
    <citation type="submission" date="2017-06" db="EMBL/GenBank/DDBJ databases">
        <authorList>
            <person name="Kim H.J."/>
            <person name="Triplett B.A."/>
        </authorList>
    </citation>
    <scope>NUCLEOTIDE SEQUENCE [LARGE SCALE GENOMIC DNA]</scope>
    <source>
        <strain evidence="2 3">DSM 8800</strain>
    </source>
</reference>
<dbReference type="EMBL" id="FZNQ01000023">
    <property type="protein sequence ID" value="SNR62211.1"/>
    <property type="molecule type" value="Genomic_DNA"/>
</dbReference>
<organism evidence="2 3">
    <name type="scientific">Halorubrum vacuolatum</name>
    <name type="common">Natronobacterium vacuolatum</name>
    <dbReference type="NCBI Taxonomy" id="63740"/>
    <lineage>
        <taxon>Archaea</taxon>
        <taxon>Methanobacteriati</taxon>
        <taxon>Methanobacteriota</taxon>
        <taxon>Stenosarchaea group</taxon>
        <taxon>Halobacteria</taxon>
        <taxon>Halobacteriales</taxon>
        <taxon>Haloferacaceae</taxon>
        <taxon>Halorubrum</taxon>
    </lineage>
</organism>
<evidence type="ECO:0000313" key="3">
    <source>
        <dbReference type="Proteomes" id="UP000198397"/>
    </source>
</evidence>
<keyword evidence="1" id="KW-0812">Transmembrane</keyword>